<gene>
    <name evidence="1" type="ORF">ABRP34_13045</name>
</gene>
<dbReference type="AlphaFoldDB" id="A0AAU8EJF5"/>
<dbReference type="GO" id="GO:0016829">
    <property type="term" value="F:lyase activity"/>
    <property type="evidence" value="ECO:0007669"/>
    <property type="project" value="UniProtKB-KW"/>
</dbReference>
<organism evidence="1">
    <name type="scientific">Arthrobacter sp. K5</name>
    <dbReference type="NCBI Taxonomy" id="2839623"/>
    <lineage>
        <taxon>Bacteria</taxon>
        <taxon>Bacillati</taxon>
        <taxon>Actinomycetota</taxon>
        <taxon>Actinomycetes</taxon>
        <taxon>Micrococcales</taxon>
        <taxon>Micrococcaceae</taxon>
        <taxon>Arthrobacter</taxon>
    </lineage>
</organism>
<dbReference type="Pfam" id="PF13714">
    <property type="entry name" value="PEP_mutase"/>
    <property type="match status" value="1"/>
</dbReference>
<dbReference type="InterPro" id="IPR015813">
    <property type="entry name" value="Pyrv/PenolPyrv_kinase-like_dom"/>
</dbReference>
<keyword evidence="1" id="KW-0456">Lyase</keyword>
<reference evidence="1" key="1">
    <citation type="submission" date="2024-06" db="EMBL/GenBank/DDBJ databases">
        <title>Biodegradation of dimethachlon by Arthrobacter sp. K5: mechanistic insights and ecological implications.</title>
        <authorList>
            <person name="Hu S."/>
            <person name="Lu P."/>
        </authorList>
    </citation>
    <scope>NUCLEOTIDE SEQUENCE</scope>
    <source>
        <strain evidence="1">K5</strain>
    </source>
</reference>
<sequence>MTSLEPTPALSQPAKADAFHQMHEGGPVPLVLVNVWDAASARLVEKAGARAIATSSSAISWSLGFPDGSHVPPGLAFGALRRITAATTVPVTADIEAGYAGADGAFDDGLLRQTVAAVLEAGAVGVNIEDSGGTSLTAVDEQARRISLVRSIAAESGVRLFINARTDTYLSGQFGDAAFEETLERAGGYLAAGADGIFVPGVTDLHILHELSRRIAAPLNALAGVGSASVGELHDAGVRRVSIGGNAAKAAYATVSRVAAEILGDGNWSELAGSPSHADMDALFSGSAGSPGTPDA</sequence>
<protein>
    <submittedName>
        <fullName evidence="1">Isocitrate lyase/phosphoenolpyruvate mutase family protein</fullName>
    </submittedName>
</protein>
<dbReference type="CDD" id="cd00377">
    <property type="entry name" value="ICL_PEPM"/>
    <property type="match status" value="1"/>
</dbReference>
<evidence type="ECO:0000313" key="1">
    <source>
        <dbReference type="EMBL" id="XCH09778.1"/>
    </source>
</evidence>
<name>A0AAU8EJF5_9MICC</name>
<dbReference type="Gene3D" id="3.20.20.60">
    <property type="entry name" value="Phosphoenolpyruvate-binding domains"/>
    <property type="match status" value="1"/>
</dbReference>
<dbReference type="RefSeq" id="WP_353710502.1">
    <property type="nucleotide sequence ID" value="NZ_CP159279.1"/>
</dbReference>
<dbReference type="InterPro" id="IPR040442">
    <property type="entry name" value="Pyrv_kinase-like_dom_sf"/>
</dbReference>
<proteinExistence type="predicted"/>
<accession>A0AAU8EJF5</accession>
<dbReference type="InterPro" id="IPR039556">
    <property type="entry name" value="ICL/PEPM"/>
</dbReference>
<dbReference type="PANTHER" id="PTHR42905:SF16">
    <property type="entry name" value="CARBOXYPHOSPHONOENOLPYRUVATE PHOSPHONOMUTASE-LIKE PROTEIN (AFU_ORTHOLOGUE AFUA_5G07230)"/>
    <property type="match status" value="1"/>
</dbReference>
<dbReference type="SUPFAM" id="SSF51621">
    <property type="entry name" value="Phosphoenolpyruvate/pyruvate domain"/>
    <property type="match status" value="1"/>
</dbReference>
<dbReference type="EMBL" id="CP159279">
    <property type="protein sequence ID" value="XCH09778.1"/>
    <property type="molecule type" value="Genomic_DNA"/>
</dbReference>
<dbReference type="PANTHER" id="PTHR42905">
    <property type="entry name" value="PHOSPHOENOLPYRUVATE CARBOXYLASE"/>
    <property type="match status" value="1"/>
</dbReference>